<dbReference type="OrthoDB" id="1431934at2759"/>
<dbReference type="EC" id="2.3.2.31" evidence="2"/>
<dbReference type="STRING" id="1149755.A0A2J6QTT9"/>
<keyword evidence="7" id="KW-0833">Ubl conjugation pathway</keyword>
<dbReference type="InterPro" id="IPR044066">
    <property type="entry name" value="TRIAD_supradom"/>
</dbReference>
<dbReference type="InterPro" id="IPR013083">
    <property type="entry name" value="Znf_RING/FYVE/PHD"/>
</dbReference>
<dbReference type="SMART" id="SM00647">
    <property type="entry name" value="IBR"/>
    <property type="match status" value="1"/>
</dbReference>
<dbReference type="Gene3D" id="1.20.120.1750">
    <property type="match status" value="1"/>
</dbReference>
<keyword evidence="5" id="KW-0677">Repeat</keyword>
<accession>A0A2J6QTT9</accession>
<keyword evidence="8" id="KW-0862">Zinc</keyword>
<evidence type="ECO:0000313" key="10">
    <source>
        <dbReference type="EMBL" id="PMD29673.1"/>
    </source>
</evidence>
<dbReference type="GO" id="GO:0016567">
    <property type="term" value="P:protein ubiquitination"/>
    <property type="evidence" value="ECO:0007669"/>
    <property type="project" value="InterPro"/>
</dbReference>
<gene>
    <name evidence="10" type="ORF">L207DRAFT_445113</name>
</gene>
<dbReference type="PROSITE" id="PS51873">
    <property type="entry name" value="TRIAD"/>
    <property type="match status" value="1"/>
</dbReference>
<evidence type="ECO:0000256" key="1">
    <source>
        <dbReference type="ARBA" id="ARBA00001798"/>
    </source>
</evidence>
<evidence type="ECO:0000256" key="6">
    <source>
        <dbReference type="ARBA" id="ARBA00022771"/>
    </source>
</evidence>
<evidence type="ECO:0000313" key="11">
    <source>
        <dbReference type="Proteomes" id="UP000235786"/>
    </source>
</evidence>
<proteinExistence type="predicted"/>
<dbReference type="CDD" id="cd20335">
    <property type="entry name" value="BRcat_RBR"/>
    <property type="match status" value="1"/>
</dbReference>
<evidence type="ECO:0000256" key="7">
    <source>
        <dbReference type="ARBA" id="ARBA00022786"/>
    </source>
</evidence>
<dbReference type="AlphaFoldDB" id="A0A2J6QTT9"/>
<dbReference type="GO" id="GO:0008270">
    <property type="term" value="F:zinc ion binding"/>
    <property type="evidence" value="ECO:0007669"/>
    <property type="project" value="UniProtKB-KW"/>
</dbReference>
<reference evidence="10 11" key="1">
    <citation type="submission" date="2016-04" db="EMBL/GenBank/DDBJ databases">
        <title>A degradative enzymes factory behind the ericoid mycorrhizal symbiosis.</title>
        <authorList>
            <consortium name="DOE Joint Genome Institute"/>
            <person name="Martino E."/>
            <person name="Morin E."/>
            <person name="Grelet G."/>
            <person name="Kuo A."/>
            <person name="Kohler A."/>
            <person name="Daghino S."/>
            <person name="Barry K."/>
            <person name="Choi C."/>
            <person name="Cichocki N."/>
            <person name="Clum A."/>
            <person name="Copeland A."/>
            <person name="Hainaut M."/>
            <person name="Haridas S."/>
            <person name="Labutti K."/>
            <person name="Lindquist E."/>
            <person name="Lipzen A."/>
            <person name="Khouja H.-R."/>
            <person name="Murat C."/>
            <person name="Ohm R."/>
            <person name="Olson A."/>
            <person name="Spatafora J."/>
            <person name="Veneault-Fourrey C."/>
            <person name="Henrissat B."/>
            <person name="Grigoriev I."/>
            <person name="Martin F."/>
            <person name="Perotto S."/>
        </authorList>
    </citation>
    <scope>NUCLEOTIDE SEQUENCE [LARGE SCALE GENOMIC DNA]</scope>
    <source>
        <strain evidence="10 11">F</strain>
    </source>
</reference>
<keyword evidence="4" id="KW-0479">Metal-binding</keyword>
<dbReference type="InterPro" id="IPR031127">
    <property type="entry name" value="E3_UB_ligase_RBR"/>
</dbReference>
<evidence type="ECO:0000259" key="9">
    <source>
        <dbReference type="PROSITE" id="PS51873"/>
    </source>
</evidence>
<comment type="catalytic activity">
    <reaction evidence="1">
        <text>[E2 ubiquitin-conjugating enzyme]-S-ubiquitinyl-L-cysteine + [acceptor protein]-L-lysine = [E2 ubiquitin-conjugating enzyme]-L-cysteine + [acceptor protein]-N(6)-ubiquitinyl-L-lysine.</text>
        <dbReference type="EC" id="2.3.2.31"/>
    </reaction>
</comment>
<keyword evidence="11" id="KW-1185">Reference proteome</keyword>
<sequence>MQQIRHVRPRPGRRHIFPRYPPRRFAPVATIVQPPPAYLPPVTVIEEAAAPATELPGAIECQVCLEKKLPDEYPSQQPTEICDHPVACCKLCLSRTIESAFQGRVWDDIRCPICDLRLEHKDVAQHASSEIFEKYDTLATRRALQSNPGFRWCLGPKCNYGEEHPEDPKHPMITCTSCGFNSCFYHETPWHENMTCDEYSVKTAAGAIKSEKKSEKIIKKIAKRCPGCQRFINKNGGCSHMSCKSSTSNRSMMTIC</sequence>
<feature type="domain" description="RING-type" evidence="9">
    <location>
        <begin position="57"/>
        <end position="256"/>
    </location>
</feature>
<evidence type="ECO:0000256" key="2">
    <source>
        <dbReference type="ARBA" id="ARBA00012251"/>
    </source>
</evidence>
<dbReference type="SUPFAM" id="SSF57850">
    <property type="entry name" value="RING/U-box"/>
    <property type="match status" value="3"/>
</dbReference>
<dbReference type="Gene3D" id="3.30.40.10">
    <property type="entry name" value="Zinc/RING finger domain, C3HC4 (zinc finger)"/>
    <property type="match status" value="1"/>
</dbReference>
<protein>
    <recommendedName>
        <fullName evidence="2">RBR-type E3 ubiquitin transferase</fullName>
        <ecNumber evidence="2">2.3.2.31</ecNumber>
    </recommendedName>
</protein>
<evidence type="ECO:0000256" key="5">
    <source>
        <dbReference type="ARBA" id="ARBA00022737"/>
    </source>
</evidence>
<dbReference type="PANTHER" id="PTHR11685">
    <property type="entry name" value="RBR FAMILY RING FINGER AND IBR DOMAIN-CONTAINING"/>
    <property type="match status" value="1"/>
</dbReference>
<keyword evidence="6" id="KW-0863">Zinc-finger</keyword>
<keyword evidence="3" id="KW-0808">Transferase</keyword>
<dbReference type="GO" id="GO:0061630">
    <property type="term" value="F:ubiquitin protein ligase activity"/>
    <property type="evidence" value="ECO:0007669"/>
    <property type="project" value="UniProtKB-EC"/>
</dbReference>
<organism evidence="10 11">
    <name type="scientific">Hyaloscypha variabilis (strain UAMH 11265 / GT02V1 / F)</name>
    <name type="common">Meliniomyces variabilis</name>
    <dbReference type="NCBI Taxonomy" id="1149755"/>
    <lineage>
        <taxon>Eukaryota</taxon>
        <taxon>Fungi</taxon>
        <taxon>Dikarya</taxon>
        <taxon>Ascomycota</taxon>
        <taxon>Pezizomycotina</taxon>
        <taxon>Leotiomycetes</taxon>
        <taxon>Helotiales</taxon>
        <taxon>Hyaloscyphaceae</taxon>
        <taxon>Hyaloscypha</taxon>
        <taxon>Hyaloscypha variabilis</taxon>
    </lineage>
</organism>
<dbReference type="Pfam" id="PF01485">
    <property type="entry name" value="IBR"/>
    <property type="match status" value="1"/>
</dbReference>
<dbReference type="InterPro" id="IPR002867">
    <property type="entry name" value="IBR_dom"/>
</dbReference>
<dbReference type="EMBL" id="KZ613972">
    <property type="protein sequence ID" value="PMD29673.1"/>
    <property type="molecule type" value="Genomic_DNA"/>
</dbReference>
<evidence type="ECO:0000256" key="3">
    <source>
        <dbReference type="ARBA" id="ARBA00022679"/>
    </source>
</evidence>
<evidence type="ECO:0000256" key="4">
    <source>
        <dbReference type="ARBA" id="ARBA00022723"/>
    </source>
</evidence>
<name>A0A2J6QTT9_HYAVF</name>
<dbReference type="Proteomes" id="UP000235786">
    <property type="component" value="Unassembled WGS sequence"/>
</dbReference>
<evidence type="ECO:0000256" key="8">
    <source>
        <dbReference type="ARBA" id="ARBA00022833"/>
    </source>
</evidence>